<dbReference type="InterPro" id="IPR001294">
    <property type="entry name" value="Phytochrome"/>
</dbReference>
<evidence type="ECO:0000256" key="2">
    <source>
        <dbReference type="ARBA" id="ARBA00022606"/>
    </source>
</evidence>
<reference evidence="9 10" key="1">
    <citation type="journal article" date="2019" name="Environ. Microbiol.">
        <title>Species interactions and distinct microbial communities in high Arctic permafrost affected cryosols are associated with the CH4 and CO2 gas fluxes.</title>
        <authorList>
            <person name="Altshuler I."/>
            <person name="Hamel J."/>
            <person name="Turney S."/>
            <person name="Magnuson E."/>
            <person name="Levesque R."/>
            <person name="Greer C."/>
            <person name="Whyte L.G."/>
        </authorList>
    </citation>
    <scope>NUCLEOTIDE SEQUENCE [LARGE SCALE GENOMIC DNA]</scope>
    <source>
        <strain evidence="9 10">S9.3B</strain>
    </source>
</reference>
<feature type="domain" description="GGDEF" evidence="8">
    <location>
        <begin position="553"/>
        <end position="683"/>
    </location>
</feature>
<keyword evidence="3" id="KW-0157">Chromophore</keyword>
<dbReference type="Pfam" id="PF01590">
    <property type="entry name" value="GAF"/>
    <property type="match status" value="1"/>
</dbReference>
<comment type="caution">
    <text evidence="9">The sequence shown here is derived from an EMBL/GenBank/DDBJ whole genome shotgun (WGS) entry which is preliminary data.</text>
</comment>
<dbReference type="Gene3D" id="3.30.450.270">
    <property type="match status" value="1"/>
</dbReference>
<evidence type="ECO:0000313" key="10">
    <source>
        <dbReference type="Proteomes" id="UP000317078"/>
    </source>
</evidence>
<dbReference type="InterPro" id="IPR043128">
    <property type="entry name" value="Rev_trsase/Diguanyl_cyclase"/>
</dbReference>
<dbReference type="PROSITE" id="PS50046">
    <property type="entry name" value="PHYTOCHROME_2"/>
    <property type="match status" value="1"/>
</dbReference>
<dbReference type="Pfam" id="PF00563">
    <property type="entry name" value="EAL"/>
    <property type="match status" value="1"/>
</dbReference>
<feature type="domain" description="Phytochrome chromophore attachment site" evidence="6">
    <location>
        <begin position="153"/>
        <end position="314"/>
    </location>
</feature>
<dbReference type="InterPro" id="IPR000160">
    <property type="entry name" value="GGDEF_dom"/>
</dbReference>
<dbReference type="Proteomes" id="UP000317078">
    <property type="component" value="Unassembled WGS sequence"/>
</dbReference>
<dbReference type="InterPro" id="IPR035965">
    <property type="entry name" value="PAS-like_dom_sf"/>
</dbReference>
<dbReference type="SMART" id="SM00267">
    <property type="entry name" value="GGDEF"/>
    <property type="match status" value="1"/>
</dbReference>
<sequence length="976" mass="105854">MDAEHPLERDVTEPYILVPAPPAADLTTCDREPIHTPGSIQPHGAMIVLDARDLRVTHISANLPTRLLGRPAPEALDNSIVLAAQTALHEDGHSLSRIHAAPRTPELPYSEMVVHHLDGRIYAEFETPVSDHDEAGAVAGVQAIIQALRRTRSRQELCDVAVRELKSLTGFDRVMAYRFDPAGNGEVIAEACEPELEPFRGLHFPASDIPKQARQLYLRQRVRTIADVGYTPVPILTEAIRPGHAEVAALDMSLCHLRGLSPLHIEYLQNMGVGATLAISLIPDDALWGMLICHHRTPRRVSARVRALCDLIGQLMSFLIGEKGQNERLAERVVRARILDAIGERVNAAAAMPVQALLERPEEVLELLEADGALVQIGNQTQLFGRTPTLPQALTIAATMRARHGGEAAATNALGTIAPELGPLSGVAGGALVLPILHGPDDFIVWFRDQVAQTVTWGGNPEKPVESEAGRLTPRKSFAAWQSVVQGQCQPWKEVDLELAKDLRRLVTTAMLRNLETQTKLAGLRHYDALTGLPNRRLLEERLAARRADKDASPATMIFLDLDRFKTVNDSLGHAAGDDLLVQVANRLVESVASHHLVARIGGDEFVVLCENAPLAAGQEIAEAVIAAFRAPFQLAGRPYRLSTSVGVAQAGLGQPDHMLRSADSAMYAAKREGGNRAVTFDSSLHEAALQKLEIEQDLHQALERGEFEAHYQPLAALPSGEIVGFEALLRWRHPERGLVSPADFVPLAEETGLISPIGAQVLRQALCQVRAWREISGRGLFVSVNVSACQAARPDFPAEIAAALAEAGLPGEALLLEVTESIVAQSVAIGHLEAVRRTGVRIAIDDFGTGYSSLAYLQTLPVDELKIDKMFVSQLGRDTRSSTVTQALIQLAHALSLTVIAEGVEDERQWAELRSLGCDAAQGYWISRPVPVAQALALCGWRVRSDEGEDEAAQVSVKRRLPHSEPTPVSAAEMA</sequence>
<keyword evidence="2" id="KW-0716">Sensory transduction</keyword>
<accession>A0A502G1T3</accession>
<feature type="region of interest" description="Disordered" evidence="5">
    <location>
        <begin position="953"/>
        <end position="976"/>
    </location>
</feature>
<dbReference type="InterPro" id="IPR013654">
    <property type="entry name" value="PAS_2"/>
</dbReference>
<evidence type="ECO:0000256" key="5">
    <source>
        <dbReference type="SAM" id="MobiDB-lite"/>
    </source>
</evidence>
<dbReference type="Pfam" id="PF08446">
    <property type="entry name" value="PAS_2"/>
    <property type="match status" value="1"/>
</dbReference>
<dbReference type="CDD" id="cd01948">
    <property type="entry name" value="EAL"/>
    <property type="match status" value="1"/>
</dbReference>
<dbReference type="GO" id="GO:0006355">
    <property type="term" value="P:regulation of DNA-templated transcription"/>
    <property type="evidence" value="ECO:0007669"/>
    <property type="project" value="InterPro"/>
</dbReference>
<dbReference type="SUPFAM" id="SSF55781">
    <property type="entry name" value="GAF domain-like"/>
    <property type="match status" value="2"/>
</dbReference>
<dbReference type="PANTHER" id="PTHR44757">
    <property type="entry name" value="DIGUANYLATE CYCLASE DGCP"/>
    <property type="match status" value="1"/>
</dbReference>
<dbReference type="SUPFAM" id="SSF55073">
    <property type="entry name" value="Nucleotide cyclase"/>
    <property type="match status" value="1"/>
</dbReference>
<dbReference type="AlphaFoldDB" id="A0A502G1T3"/>
<evidence type="ECO:0000313" key="9">
    <source>
        <dbReference type="EMBL" id="TPG55735.1"/>
    </source>
</evidence>
<dbReference type="Gene3D" id="3.30.450.20">
    <property type="entry name" value="PAS domain"/>
    <property type="match status" value="1"/>
</dbReference>
<evidence type="ECO:0000259" key="6">
    <source>
        <dbReference type="PROSITE" id="PS50046"/>
    </source>
</evidence>
<dbReference type="GO" id="GO:0009584">
    <property type="term" value="P:detection of visible light"/>
    <property type="evidence" value="ECO:0007669"/>
    <property type="project" value="InterPro"/>
</dbReference>
<dbReference type="InterPro" id="IPR016132">
    <property type="entry name" value="Phyto_chromo_attachment"/>
</dbReference>
<dbReference type="Pfam" id="PF00990">
    <property type="entry name" value="GGDEF"/>
    <property type="match status" value="1"/>
</dbReference>
<dbReference type="EMBL" id="RCZP01000012">
    <property type="protein sequence ID" value="TPG55735.1"/>
    <property type="molecule type" value="Genomic_DNA"/>
</dbReference>
<dbReference type="InterPro" id="IPR001633">
    <property type="entry name" value="EAL_dom"/>
</dbReference>
<dbReference type="Gene3D" id="3.20.20.450">
    <property type="entry name" value="EAL domain"/>
    <property type="match status" value="1"/>
</dbReference>
<dbReference type="InterPro" id="IPR035919">
    <property type="entry name" value="EAL_sf"/>
</dbReference>
<keyword evidence="1" id="KW-0600">Photoreceptor protein</keyword>
<dbReference type="SMART" id="SM00065">
    <property type="entry name" value="GAF"/>
    <property type="match status" value="1"/>
</dbReference>
<feature type="domain" description="EAL" evidence="7">
    <location>
        <begin position="692"/>
        <end position="944"/>
    </location>
</feature>
<dbReference type="SUPFAM" id="SSF55785">
    <property type="entry name" value="PYP-like sensor domain (PAS domain)"/>
    <property type="match status" value="1"/>
</dbReference>
<keyword evidence="4" id="KW-0675">Receptor</keyword>
<dbReference type="InterPro" id="IPR052155">
    <property type="entry name" value="Biofilm_reg_signaling"/>
</dbReference>
<dbReference type="InterPro" id="IPR029787">
    <property type="entry name" value="Nucleotide_cyclase"/>
</dbReference>
<name>A0A502G1T3_9PROT</name>
<dbReference type="PROSITE" id="PS50887">
    <property type="entry name" value="GGDEF"/>
    <property type="match status" value="1"/>
</dbReference>
<dbReference type="GO" id="GO:0009881">
    <property type="term" value="F:photoreceptor activity"/>
    <property type="evidence" value="ECO:0007669"/>
    <property type="project" value="UniProtKB-KW"/>
</dbReference>
<dbReference type="SUPFAM" id="SSF141868">
    <property type="entry name" value="EAL domain-like"/>
    <property type="match status" value="1"/>
</dbReference>
<dbReference type="Pfam" id="PF00360">
    <property type="entry name" value="PHY"/>
    <property type="match status" value="1"/>
</dbReference>
<dbReference type="PROSITE" id="PS50883">
    <property type="entry name" value="EAL"/>
    <property type="match status" value="1"/>
</dbReference>
<dbReference type="NCBIfam" id="TIGR00254">
    <property type="entry name" value="GGDEF"/>
    <property type="match status" value="1"/>
</dbReference>
<dbReference type="Gene3D" id="3.30.70.270">
    <property type="match status" value="1"/>
</dbReference>
<gene>
    <name evidence="9" type="ORF">EAH89_14340</name>
</gene>
<dbReference type="InterPro" id="IPR003018">
    <property type="entry name" value="GAF"/>
</dbReference>
<protein>
    <submittedName>
        <fullName evidence="9">EAL domain-containing protein</fullName>
    </submittedName>
</protein>
<evidence type="ECO:0000256" key="3">
    <source>
        <dbReference type="ARBA" id="ARBA00022991"/>
    </source>
</evidence>
<dbReference type="SMART" id="SM00052">
    <property type="entry name" value="EAL"/>
    <property type="match status" value="1"/>
</dbReference>
<dbReference type="InterPro" id="IPR043150">
    <property type="entry name" value="Phytochrome_PHY_sf"/>
</dbReference>
<dbReference type="InterPro" id="IPR029016">
    <property type="entry name" value="GAF-like_dom_sf"/>
</dbReference>
<dbReference type="PRINTS" id="PR01033">
    <property type="entry name" value="PHYTOCHROME"/>
</dbReference>
<dbReference type="InterPro" id="IPR013515">
    <property type="entry name" value="Phytochrome_cen-reg"/>
</dbReference>
<keyword evidence="10" id="KW-1185">Reference proteome</keyword>
<dbReference type="CDD" id="cd01949">
    <property type="entry name" value="GGDEF"/>
    <property type="match status" value="1"/>
</dbReference>
<dbReference type="PANTHER" id="PTHR44757:SF2">
    <property type="entry name" value="BIOFILM ARCHITECTURE MAINTENANCE PROTEIN MBAA"/>
    <property type="match status" value="1"/>
</dbReference>
<proteinExistence type="predicted"/>
<organism evidence="9 10">
    <name type="scientific">Muricoccus nepalensis</name>
    <dbReference type="NCBI Taxonomy" id="1854500"/>
    <lineage>
        <taxon>Bacteria</taxon>
        <taxon>Pseudomonadati</taxon>
        <taxon>Pseudomonadota</taxon>
        <taxon>Alphaproteobacteria</taxon>
        <taxon>Acetobacterales</taxon>
        <taxon>Roseomonadaceae</taxon>
        <taxon>Muricoccus</taxon>
    </lineage>
</organism>
<evidence type="ECO:0000256" key="1">
    <source>
        <dbReference type="ARBA" id="ARBA00022543"/>
    </source>
</evidence>
<evidence type="ECO:0000256" key="4">
    <source>
        <dbReference type="ARBA" id="ARBA00023170"/>
    </source>
</evidence>
<dbReference type="Gene3D" id="3.30.450.40">
    <property type="match status" value="1"/>
</dbReference>
<evidence type="ECO:0000259" key="7">
    <source>
        <dbReference type="PROSITE" id="PS50883"/>
    </source>
</evidence>
<evidence type="ECO:0000259" key="8">
    <source>
        <dbReference type="PROSITE" id="PS50887"/>
    </source>
</evidence>